<dbReference type="SMART" id="SM00073">
    <property type="entry name" value="HPT"/>
    <property type="match status" value="1"/>
</dbReference>
<dbReference type="SMART" id="SM00260">
    <property type="entry name" value="CheW"/>
    <property type="match status" value="1"/>
</dbReference>
<dbReference type="PRINTS" id="PR00344">
    <property type="entry name" value="BCTRLSENSOR"/>
</dbReference>
<evidence type="ECO:0000259" key="16">
    <source>
        <dbReference type="PROSITE" id="PS50851"/>
    </source>
</evidence>
<evidence type="ECO:0000256" key="7">
    <source>
        <dbReference type="ARBA" id="ARBA00022741"/>
    </source>
</evidence>
<evidence type="ECO:0000256" key="13">
    <source>
        <dbReference type="SAM" id="Coils"/>
    </source>
</evidence>
<dbReference type="AlphaFoldDB" id="A0A917BP71"/>
<dbReference type="GO" id="GO:0005524">
    <property type="term" value="F:ATP binding"/>
    <property type="evidence" value="ECO:0007669"/>
    <property type="project" value="UniProtKB-KW"/>
</dbReference>
<dbReference type="PROSITE" id="PS50851">
    <property type="entry name" value="CHEW"/>
    <property type="match status" value="1"/>
</dbReference>
<feature type="modified residue" description="Phosphohistidine" evidence="12">
    <location>
        <position position="52"/>
    </location>
</feature>
<dbReference type="InterPro" id="IPR003594">
    <property type="entry name" value="HATPase_dom"/>
</dbReference>
<evidence type="ECO:0000256" key="5">
    <source>
        <dbReference type="ARBA" id="ARBA00022553"/>
    </source>
</evidence>
<dbReference type="CDD" id="cd00731">
    <property type="entry name" value="CheA_reg"/>
    <property type="match status" value="1"/>
</dbReference>
<dbReference type="CDD" id="cd00088">
    <property type="entry name" value="HPT"/>
    <property type="match status" value="1"/>
</dbReference>
<keyword evidence="7" id="KW-0547">Nucleotide-binding</keyword>
<keyword evidence="6" id="KW-0808">Transferase</keyword>
<comment type="catalytic activity">
    <reaction evidence="1">
        <text>ATP + protein L-histidine = ADP + protein N-phospho-L-histidine.</text>
        <dbReference type="EC" id="2.7.13.3"/>
    </reaction>
</comment>
<comment type="function">
    <text evidence="11">Involved in the transmission of sensory signals from the chemoreceptors to the flagellar motors. CheA is autophosphorylated; it can transfer its phosphate group to either CheB or CheY.</text>
</comment>
<evidence type="ECO:0000256" key="11">
    <source>
        <dbReference type="ARBA" id="ARBA00035100"/>
    </source>
</evidence>
<evidence type="ECO:0000313" key="19">
    <source>
        <dbReference type="Proteomes" id="UP000632498"/>
    </source>
</evidence>
<proteinExistence type="predicted"/>
<dbReference type="Proteomes" id="UP000632498">
    <property type="component" value="Unassembled WGS sequence"/>
</dbReference>
<evidence type="ECO:0000256" key="3">
    <source>
        <dbReference type="ARBA" id="ARBA00021495"/>
    </source>
</evidence>
<dbReference type="InterPro" id="IPR004105">
    <property type="entry name" value="CheA-like_dim"/>
</dbReference>
<dbReference type="GO" id="GO:0006935">
    <property type="term" value="P:chemotaxis"/>
    <property type="evidence" value="ECO:0007669"/>
    <property type="project" value="UniProtKB-KW"/>
</dbReference>
<feature type="domain" description="CheW-like" evidence="16">
    <location>
        <begin position="622"/>
        <end position="758"/>
    </location>
</feature>
<dbReference type="EMBL" id="BMHV01000001">
    <property type="protein sequence ID" value="GGF50919.1"/>
    <property type="molecule type" value="Genomic_DNA"/>
</dbReference>
<dbReference type="SUPFAM" id="SSF55874">
    <property type="entry name" value="ATPase domain of HSP90 chaperone/DNA topoisomerase II/histidine kinase"/>
    <property type="match status" value="1"/>
</dbReference>
<dbReference type="Gene3D" id="1.10.287.560">
    <property type="entry name" value="Histidine kinase CheA-like, homodimeric domain"/>
    <property type="match status" value="1"/>
</dbReference>
<evidence type="ECO:0000256" key="6">
    <source>
        <dbReference type="ARBA" id="ARBA00022679"/>
    </source>
</evidence>
<dbReference type="EC" id="2.7.13.3" evidence="2"/>
<keyword evidence="10" id="KW-0902">Two-component regulatory system</keyword>
<keyword evidence="8" id="KW-0418">Kinase</keyword>
<dbReference type="Gene3D" id="2.30.30.40">
    <property type="entry name" value="SH3 Domains"/>
    <property type="match status" value="1"/>
</dbReference>
<dbReference type="FunFam" id="3.30.565.10:FF:000016">
    <property type="entry name" value="Chemotaxis protein CheA, putative"/>
    <property type="match status" value="1"/>
</dbReference>
<dbReference type="Pfam" id="PF01584">
    <property type="entry name" value="CheW"/>
    <property type="match status" value="1"/>
</dbReference>
<keyword evidence="4" id="KW-0145">Chemotaxis</keyword>
<dbReference type="InterPro" id="IPR004358">
    <property type="entry name" value="Sig_transdc_His_kin-like_C"/>
</dbReference>
<feature type="domain" description="Histidine kinase" evidence="15">
    <location>
        <begin position="369"/>
        <end position="620"/>
    </location>
</feature>
<evidence type="ECO:0000256" key="4">
    <source>
        <dbReference type="ARBA" id="ARBA00022500"/>
    </source>
</evidence>
<accession>A0A917BP71</accession>
<evidence type="ECO:0000256" key="2">
    <source>
        <dbReference type="ARBA" id="ARBA00012438"/>
    </source>
</evidence>
<dbReference type="Pfam" id="PF02895">
    <property type="entry name" value="H-kinase_dim"/>
    <property type="match status" value="1"/>
</dbReference>
<gene>
    <name evidence="18" type="primary">cheAI</name>
    <name evidence="18" type="ORF">GCM10011332_00200</name>
</gene>
<evidence type="ECO:0000256" key="9">
    <source>
        <dbReference type="ARBA" id="ARBA00022840"/>
    </source>
</evidence>
<feature type="domain" description="HPt" evidence="17">
    <location>
        <begin position="3"/>
        <end position="109"/>
    </location>
</feature>
<name>A0A917BP71_9PROT</name>
<dbReference type="InterPro" id="IPR036061">
    <property type="entry name" value="CheW-like_dom_sf"/>
</dbReference>
<dbReference type="InterPro" id="IPR036890">
    <property type="entry name" value="HATPase_C_sf"/>
</dbReference>
<dbReference type="SUPFAM" id="SSF47384">
    <property type="entry name" value="Homodimeric domain of signal transducing histidine kinase"/>
    <property type="match status" value="1"/>
</dbReference>
<organism evidence="18 19">
    <name type="scientific">Terasakiella brassicae</name>
    <dbReference type="NCBI Taxonomy" id="1634917"/>
    <lineage>
        <taxon>Bacteria</taxon>
        <taxon>Pseudomonadati</taxon>
        <taxon>Pseudomonadota</taxon>
        <taxon>Alphaproteobacteria</taxon>
        <taxon>Rhodospirillales</taxon>
        <taxon>Terasakiellaceae</taxon>
        <taxon>Terasakiella</taxon>
    </lineage>
</organism>
<sequence length="777" mass="86263">MPQEFDLNQFKVTYFEECQDLLETAEEQLSILQAQLGDVDVETLHAIFRCVHSIKGGAGAFNFTGLIEFSHILETTLDLLREGKIQPDHNLVDCLIRSNDVLGTLVHMAQKEIEPSPDIWKTIASELEKYSGLNITTSAASLNEEDVSPLLASVAGYNLTAEEEEEQGWGLFLENILPPSSQMSSEMEKDDQGWGLFGDEPEIENNTETAHCPELTKPHYRIRFVPEPHLLQFANEPLLLARELKTLGDCIAHVDVSRLPKLADIAPDVAYLSWSFDLYTDRSIADIEEVFEFVIDDCQLDIQLVDNREQIEVTSDVADSPQDEALADLAGDIQPRESTPVPRPQKEQSLSKTENKKVDMAANGNVSAPMVSSIRVELDRVDRLVNMVGELVITQSMLKQQADELANNAGLRMTQGFEELNARTRELQESVMAIRMQPVKSVFARMPRLVRELSAKLGKKIDLITSGEMTEVDKTVIEQLMDPLTHMIRNSVDHGVETPDERRAAGKPERARIYLRAEHKSGRIQIEVSDDGRGIDRDRVLAKAEEKGLIERDVEIDAQAIDNLIFTPGFSTANSVSDVSGRGVGMDVVRRNIISLGGRISVFSTPGEGARFLMSLPLTLAVLDGMIVKCGAEKYIIPLTSIIESIHPVREEIKSLMNGGTLVSVRGQYIRIVNLHHLFNLKDAITDPAESLVVIVETERYGYVGIMVDELLGQQQVVIKSLEENYDPIAGVAAATILGNGKVALILDVDGLAEMEHGAEKRRKNKSLQRQVFLTGE</sequence>
<dbReference type="Pfam" id="PF01627">
    <property type="entry name" value="Hpt"/>
    <property type="match status" value="1"/>
</dbReference>
<evidence type="ECO:0000259" key="15">
    <source>
        <dbReference type="PROSITE" id="PS50109"/>
    </source>
</evidence>
<dbReference type="GO" id="GO:0005737">
    <property type="term" value="C:cytoplasm"/>
    <property type="evidence" value="ECO:0007669"/>
    <property type="project" value="InterPro"/>
</dbReference>
<dbReference type="SUPFAM" id="SSF47226">
    <property type="entry name" value="Histidine-containing phosphotransfer domain, HPT domain"/>
    <property type="match status" value="1"/>
</dbReference>
<evidence type="ECO:0000256" key="1">
    <source>
        <dbReference type="ARBA" id="ARBA00000085"/>
    </source>
</evidence>
<dbReference type="Pfam" id="PF02518">
    <property type="entry name" value="HATPase_c"/>
    <property type="match status" value="1"/>
</dbReference>
<reference evidence="18" key="2">
    <citation type="submission" date="2020-09" db="EMBL/GenBank/DDBJ databases">
        <authorList>
            <person name="Sun Q."/>
            <person name="Zhou Y."/>
        </authorList>
    </citation>
    <scope>NUCLEOTIDE SEQUENCE</scope>
    <source>
        <strain evidence="18">CGMCC 1.15254</strain>
    </source>
</reference>
<dbReference type="SMART" id="SM01231">
    <property type="entry name" value="H-kinase_dim"/>
    <property type="match status" value="1"/>
</dbReference>
<dbReference type="Gene3D" id="1.20.120.160">
    <property type="entry name" value="HPT domain"/>
    <property type="match status" value="1"/>
</dbReference>
<keyword evidence="5 12" id="KW-0597">Phosphoprotein</keyword>
<dbReference type="InterPro" id="IPR002545">
    <property type="entry name" value="CheW-lke_dom"/>
</dbReference>
<dbReference type="InterPro" id="IPR036097">
    <property type="entry name" value="HisK_dim/P_sf"/>
</dbReference>
<keyword evidence="19" id="KW-1185">Reference proteome</keyword>
<dbReference type="FunFam" id="2.30.30.40:FF:000048">
    <property type="entry name" value="Chemotaxis protein CheA, putative"/>
    <property type="match status" value="1"/>
</dbReference>
<dbReference type="PANTHER" id="PTHR43395:SF10">
    <property type="entry name" value="CHEMOTAXIS PROTEIN CHEA"/>
    <property type="match status" value="1"/>
</dbReference>
<keyword evidence="13" id="KW-0175">Coiled coil</keyword>
<dbReference type="InterPro" id="IPR005467">
    <property type="entry name" value="His_kinase_dom"/>
</dbReference>
<reference evidence="18" key="1">
    <citation type="journal article" date="2014" name="Int. J. Syst. Evol. Microbiol.">
        <title>Complete genome sequence of Corynebacterium casei LMG S-19264T (=DSM 44701T), isolated from a smear-ripened cheese.</title>
        <authorList>
            <consortium name="US DOE Joint Genome Institute (JGI-PGF)"/>
            <person name="Walter F."/>
            <person name="Albersmeier A."/>
            <person name="Kalinowski J."/>
            <person name="Ruckert C."/>
        </authorList>
    </citation>
    <scope>NUCLEOTIDE SEQUENCE</scope>
    <source>
        <strain evidence="18">CGMCC 1.15254</strain>
    </source>
</reference>
<feature type="region of interest" description="Disordered" evidence="14">
    <location>
        <begin position="331"/>
        <end position="360"/>
    </location>
</feature>
<dbReference type="PANTHER" id="PTHR43395">
    <property type="entry name" value="SENSOR HISTIDINE KINASE CHEA"/>
    <property type="match status" value="1"/>
</dbReference>
<dbReference type="SUPFAM" id="SSF50341">
    <property type="entry name" value="CheW-like"/>
    <property type="match status" value="1"/>
</dbReference>
<evidence type="ECO:0000256" key="12">
    <source>
        <dbReference type="PROSITE-ProRule" id="PRU00110"/>
    </source>
</evidence>
<dbReference type="InterPro" id="IPR037006">
    <property type="entry name" value="CheA-like_homodim_sf"/>
</dbReference>
<keyword evidence="9" id="KW-0067">ATP-binding</keyword>
<dbReference type="PROSITE" id="PS50894">
    <property type="entry name" value="HPT"/>
    <property type="match status" value="1"/>
</dbReference>
<dbReference type="GO" id="GO:0000155">
    <property type="term" value="F:phosphorelay sensor kinase activity"/>
    <property type="evidence" value="ECO:0007669"/>
    <property type="project" value="InterPro"/>
</dbReference>
<dbReference type="CDD" id="cd16916">
    <property type="entry name" value="HATPase_CheA-like"/>
    <property type="match status" value="1"/>
</dbReference>
<dbReference type="Gene3D" id="3.30.565.10">
    <property type="entry name" value="Histidine kinase-like ATPase, C-terminal domain"/>
    <property type="match status" value="1"/>
</dbReference>
<evidence type="ECO:0000313" key="18">
    <source>
        <dbReference type="EMBL" id="GGF50919.1"/>
    </source>
</evidence>
<evidence type="ECO:0000259" key="17">
    <source>
        <dbReference type="PROSITE" id="PS50894"/>
    </source>
</evidence>
<evidence type="ECO:0000256" key="10">
    <source>
        <dbReference type="ARBA" id="ARBA00023012"/>
    </source>
</evidence>
<evidence type="ECO:0000256" key="8">
    <source>
        <dbReference type="ARBA" id="ARBA00022777"/>
    </source>
</evidence>
<feature type="coiled-coil region" evidence="13">
    <location>
        <begin position="15"/>
        <end position="42"/>
    </location>
</feature>
<dbReference type="InterPro" id="IPR036641">
    <property type="entry name" value="HPT_dom_sf"/>
</dbReference>
<comment type="caution">
    <text evidence="18">The sequence shown here is derived from an EMBL/GenBank/DDBJ whole genome shotgun (WGS) entry which is preliminary data.</text>
</comment>
<dbReference type="PROSITE" id="PS50109">
    <property type="entry name" value="HIS_KIN"/>
    <property type="match status" value="1"/>
</dbReference>
<dbReference type="RefSeq" id="WP_188659676.1">
    <property type="nucleotide sequence ID" value="NZ_BMHV01000001.1"/>
</dbReference>
<protein>
    <recommendedName>
        <fullName evidence="3">Chemotaxis protein CheA</fullName>
        <ecNumber evidence="2">2.7.13.3</ecNumber>
    </recommendedName>
</protein>
<dbReference type="InterPro" id="IPR008207">
    <property type="entry name" value="Sig_transdc_His_kin_Hpt_dom"/>
</dbReference>
<evidence type="ECO:0000256" key="14">
    <source>
        <dbReference type="SAM" id="MobiDB-lite"/>
    </source>
</evidence>
<dbReference type="SMART" id="SM00387">
    <property type="entry name" value="HATPase_c"/>
    <property type="match status" value="1"/>
</dbReference>
<dbReference type="InterPro" id="IPR051315">
    <property type="entry name" value="Bact_Chemotaxis_CheA"/>
</dbReference>